<dbReference type="OrthoDB" id="433474at2759"/>
<organism evidence="3 4">
    <name type="scientific">Lachnellula hyalina</name>
    <dbReference type="NCBI Taxonomy" id="1316788"/>
    <lineage>
        <taxon>Eukaryota</taxon>
        <taxon>Fungi</taxon>
        <taxon>Dikarya</taxon>
        <taxon>Ascomycota</taxon>
        <taxon>Pezizomycotina</taxon>
        <taxon>Leotiomycetes</taxon>
        <taxon>Helotiales</taxon>
        <taxon>Lachnaceae</taxon>
        <taxon>Lachnellula</taxon>
    </lineage>
</organism>
<dbReference type="EMBL" id="QGMH01000170">
    <property type="protein sequence ID" value="TVY23608.1"/>
    <property type="molecule type" value="Genomic_DNA"/>
</dbReference>
<keyword evidence="1" id="KW-0378">Hydrolase</keyword>
<dbReference type="GO" id="GO:0016787">
    <property type="term" value="F:hydrolase activity"/>
    <property type="evidence" value="ECO:0007669"/>
    <property type="project" value="UniProtKB-KW"/>
</dbReference>
<dbReference type="SUPFAM" id="SSF53474">
    <property type="entry name" value="alpha/beta-Hydrolases"/>
    <property type="match status" value="1"/>
</dbReference>
<evidence type="ECO:0000256" key="1">
    <source>
        <dbReference type="ARBA" id="ARBA00022801"/>
    </source>
</evidence>
<name>A0A8H8QVK3_9HELO</name>
<protein>
    <submittedName>
        <fullName evidence="3">Arylacetamide deacetylase</fullName>
    </submittedName>
</protein>
<reference evidence="3 4" key="1">
    <citation type="submission" date="2018-05" db="EMBL/GenBank/DDBJ databases">
        <title>Genome sequencing and assembly of the regulated plant pathogen Lachnellula willkommii and related sister species for the development of diagnostic species identification markers.</title>
        <authorList>
            <person name="Giroux E."/>
            <person name="Bilodeau G."/>
        </authorList>
    </citation>
    <scope>NUCLEOTIDE SEQUENCE [LARGE SCALE GENOMIC DNA]</scope>
    <source>
        <strain evidence="3 4">CBS 185.66</strain>
    </source>
</reference>
<evidence type="ECO:0000313" key="4">
    <source>
        <dbReference type="Proteomes" id="UP000431533"/>
    </source>
</evidence>
<dbReference type="PANTHER" id="PTHR48081">
    <property type="entry name" value="AB HYDROLASE SUPERFAMILY PROTEIN C4A8.06C"/>
    <property type="match status" value="1"/>
</dbReference>
<sequence length="328" mass="35929">MANAKPPYDPQMMETLVFAGALPPNGPKPPPTKENLAEHRKFSTLFEPKYDDYPDLSREDISIPGPDGNTIELTIVRPKAPAKEPRNIIYYIHGGGMIMGTRHFLLSEAFPWIKELDAVLISVEYRLAPEHPHPAPVEDCHTGLKWICENSSKLGINAGRIMIAGHSSGGGLAAGTALLARDRKLPVALFAQLLIYPMLDDRNTTASSRQYFGEGTWTGRTNAVAWSWLLPNDDALGVQYAAPSRATDLSNLPTTFLDVGGAEVFRDEVIAYASKLLGQGTQAELHVWPGAYHGFDVYSPASDLAIAAKASRLTWMKRMFYGPPANKD</sequence>
<dbReference type="Gene3D" id="3.40.50.1820">
    <property type="entry name" value="alpha/beta hydrolase"/>
    <property type="match status" value="1"/>
</dbReference>
<dbReference type="AlphaFoldDB" id="A0A8H8QVK3"/>
<comment type="caution">
    <text evidence="3">The sequence shown here is derived from an EMBL/GenBank/DDBJ whole genome shotgun (WGS) entry which is preliminary data.</text>
</comment>
<proteinExistence type="predicted"/>
<dbReference type="PANTHER" id="PTHR48081:SF8">
    <property type="entry name" value="ALPHA_BETA HYDROLASE FOLD-3 DOMAIN-CONTAINING PROTEIN-RELATED"/>
    <property type="match status" value="1"/>
</dbReference>
<dbReference type="Proteomes" id="UP000431533">
    <property type="component" value="Unassembled WGS sequence"/>
</dbReference>
<dbReference type="RefSeq" id="XP_031002396.1">
    <property type="nucleotide sequence ID" value="XM_031152567.1"/>
</dbReference>
<evidence type="ECO:0000259" key="2">
    <source>
        <dbReference type="Pfam" id="PF07859"/>
    </source>
</evidence>
<dbReference type="GeneID" id="41987836"/>
<dbReference type="InterPro" id="IPR013094">
    <property type="entry name" value="AB_hydrolase_3"/>
</dbReference>
<gene>
    <name evidence="3" type="primary">AADAC</name>
    <name evidence="3" type="ORF">LHYA1_G007638</name>
</gene>
<keyword evidence="4" id="KW-1185">Reference proteome</keyword>
<accession>A0A8H8QVK3</accession>
<dbReference type="Pfam" id="PF07859">
    <property type="entry name" value="Abhydrolase_3"/>
    <property type="match status" value="1"/>
</dbReference>
<dbReference type="InterPro" id="IPR050300">
    <property type="entry name" value="GDXG_lipolytic_enzyme"/>
</dbReference>
<evidence type="ECO:0000313" key="3">
    <source>
        <dbReference type="EMBL" id="TVY23608.1"/>
    </source>
</evidence>
<dbReference type="InterPro" id="IPR029058">
    <property type="entry name" value="AB_hydrolase_fold"/>
</dbReference>
<feature type="domain" description="Alpha/beta hydrolase fold-3" evidence="2">
    <location>
        <begin position="90"/>
        <end position="295"/>
    </location>
</feature>